<accession>U7QU53</accession>
<keyword evidence="6" id="KW-1185">Reference proteome</keyword>
<comment type="caution">
    <text evidence="5">The sequence shown here is derived from an EMBL/GenBank/DDBJ whole genome shotgun (WGS) entry which is preliminary data.</text>
</comment>
<feature type="domain" description="HTH cro/C1-type" evidence="4">
    <location>
        <begin position="24"/>
        <end position="80"/>
    </location>
</feature>
<dbReference type="RefSeq" id="WP_021324294.1">
    <property type="nucleotide sequence ID" value="NZ_AXDT01000284.1"/>
</dbReference>
<evidence type="ECO:0000313" key="6">
    <source>
        <dbReference type="Proteomes" id="UP000017133"/>
    </source>
</evidence>
<keyword evidence="3" id="KW-0804">Transcription</keyword>
<evidence type="ECO:0000256" key="3">
    <source>
        <dbReference type="ARBA" id="ARBA00023163"/>
    </source>
</evidence>
<dbReference type="PANTHER" id="PTHR36511">
    <property type="entry name" value="MERR FAMILY BACTERIAL REGULATORY PROTEIN"/>
    <property type="match status" value="1"/>
</dbReference>
<sequence>MQLSGIYGCSTKPEHVHRHAIPNVKLIRKNFGMKQSEFAEMVGVSIRLVQSWEQNQRIPSGVALKMLFLIEKNPNIVDTLRSI</sequence>
<dbReference type="Proteomes" id="UP000017133">
    <property type="component" value="Unassembled WGS sequence"/>
</dbReference>
<dbReference type="InterPro" id="IPR010982">
    <property type="entry name" value="Lambda_DNA-bd_dom_sf"/>
</dbReference>
<dbReference type="PANTHER" id="PTHR36511:SF3">
    <property type="entry name" value="ANTITOXIN HIGA-2"/>
    <property type="match status" value="1"/>
</dbReference>
<dbReference type="EMBL" id="AXDT01000284">
    <property type="protein sequence ID" value="ERT10630.1"/>
    <property type="molecule type" value="Genomic_DNA"/>
</dbReference>
<dbReference type="PROSITE" id="PS50943">
    <property type="entry name" value="HTH_CROC1"/>
    <property type="match status" value="1"/>
</dbReference>
<dbReference type="CDD" id="cd00093">
    <property type="entry name" value="HTH_XRE"/>
    <property type="match status" value="1"/>
</dbReference>
<dbReference type="SUPFAM" id="SSF47413">
    <property type="entry name" value="lambda repressor-like DNA-binding domains"/>
    <property type="match status" value="1"/>
</dbReference>
<dbReference type="Pfam" id="PF01381">
    <property type="entry name" value="HTH_3"/>
    <property type="match status" value="1"/>
</dbReference>
<evidence type="ECO:0000256" key="2">
    <source>
        <dbReference type="ARBA" id="ARBA00023125"/>
    </source>
</evidence>
<protein>
    <recommendedName>
        <fullName evidence="4">HTH cro/C1-type domain-containing protein</fullName>
    </recommendedName>
</protein>
<dbReference type="InterPro" id="IPR052359">
    <property type="entry name" value="HTH-type_reg/antitoxin"/>
</dbReference>
<keyword evidence="1" id="KW-0805">Transcription regulation</keyword>
<evidence type="ECO:0000256" key="1">
    <source>
        <dbReference type="ARBA" id="ARBA00023015"/>
    </source>
</evidence>
<gene>
    <name evidence="5" type="ORF">O185_23740</name>
</gene>
<dbReference type="SMART" id="SM00530">
    <property type="entry name" value="HTH_XRE"/>
    <property type="match status" value="1"/>
</dbReference>
<dbReference type="AlphaFoldDB" id="U7QU53"/>
<dbReference type="Gene3D" id="1.10.260.40">
    <property type="entry name" value="lambda repressor-like DNA-binding domains"/>
    <property type="match status" value="1"/>
</dbReference>
<dbReference type="PATRIC" id="fig|1389415.4.peg.4736"/>
<evidence type="ECO:0000313" key="5">
    <source>
        <dbReference type="EMBL" id="ERT10630.1"/>
    </source>
</evidence>
<reference evidence="5 6" key="1">
    <citation type="submission" date="2013-10" db="EMBL/GenBank/DDBJ databases">
        <title>Whole Genome Shotgun Sequence of Photorhabdus temperata J3.</title>
        <authorList>
            <person name="Park G.-S."/>
            <person name="Hong S.-J."/>
            <person name="Shin J.-H."/>
        </authorList>
    </citation>
    <scope>NUCLEOTIDE SEQUENCE [LARGE SCALE GENOMIC DNA]</scope>
    <source>
        <strain evidence="5 6">J3</strain>
    </source>
</reference>
<keyword evidence="2" id="KW-0238">DNA-binding</keyword>
<dbReference type="NCBIfam" id="NF041265">
    <property type="entry name" value="NadS"/>
    <property type="match status" value="1"/>
</dbReference>
<dbReference type="InterPro" id="IPR001387">
    <property type="entry name" value="Cro/C1-type_HTH"/>
</dbReference>
<proteinExistence type="predicted"/>
<dbReference type="InterPro" id="IPR047761">
    <property type="entry name" value="NadS-like"/>
</dbReference>
<dbReference type="GO" id="GO:0003677">
    <property type="term" value="F:DNA binding"/>
    <property type="evidence" value="ECO:0007669"/>
    <property type="project" value="UniProtKB-KW"/>
</dbReference>
<evidence type="ECO:0000259" key="4">
    <source>
        <dbReference type="PROSITE" id="PS50943"/>
    </source>
</evidence>
<name>U7QU53_PHOTE</name>
<organism evidence="5 6">
    <name type="scientific">Photorhabdus temperata J3</name>
    <dbReference type="NCBI Taxonomy" id="1389415"/>
    <lineage>
        <taxon>Bacteria</taxon>
        <taxon>Pseudomonadati</taxon>
        <taxon>Pseudomonadota</taxon>
        <taxon>Gammaproteobacteria</taxon>
        <taxon>Enterobacterales</taxon>
        <taxon>Morganellaceae</taxon>
        <taxon>Photorhabdus</taxon>
    </lineage>
</organism>